<dbReference type="SUPFAM" id="SSF48173">
    <property type="entry name" value="Cryptochrome/photolyase FAD-binding domain"/>
    <property type="match status" value="1"/>
</dbReference>
<dbReference type="Pfam" id="PF04244">
    <property type="entry name" value="DPRP"/>
    <property type="match status" value="1"/>
</dbReference>
<dbReference type="Gene3D" id="3.40.50.620">
    <property type="entry name" value="HUPs"/>
    <property type="match status" value="1"/>
</dbReference>
<dbReference type="InterPro" id="IPR007357">
    <property type="entry name" value="PhrB-like"/>
</dbReference>
<protein>
    <submittedName>
        <fullName evidence="2">Cryptochrome/photolyase family protein</fullName>
    </submittedName>
</protein>
<dbReference type="EMBL" id="CP088295">
    <property type="protein sequence ID" value="UUY06135.1"/>
    <property type="molecule type" value="Genomic_DNA"/>
</dbReference>
<accession>A0ABY5PNP2</accession>
<dbReference type="RefSeq" id="WP_353866565.1">
    <property type="nucleotide sequence ID" value="NZ_CP088295.1"/>
</dbReference>
<proteinExistence type="predicted"/>
<dbReference type="Gene3D" id="1.10.10.1710">
    <property type="entry name" value="Deoxyribodipyrimidine photolyase-related"/>
    <property type="match status" value="1"/>
</dbReference>
<evidence type="ECO:0000313" key="3">
    <source>
        <dbReference type="Proteomes" id="UP001058860"/>
    </source>
</evidence>
<evidence type="ECO:0000313" key="2">
    <source>
        <dbReference type="EMBL" id="UUY06135.1"/>
    </source>
</evidence>
<dbReference type="PANTHER" id="PTHR38657">
    <property type="entry name" value="SLR1343 PROTEIN"/>
    <property type="match status" value="1"/>
</dbReference>
<gene>
    <name evidence="2" type="ORF">LRS13_11685</name>
</gene>
<dbReference type="Gene3D" id="1.10.579.10">
    <property type="entry name" value="DNA Cyclobutane Dipyrimidine Photolyase, subunit A, domain 3"/>
    <property type="match status" value="1"/>
</dbReference>
<dbReference type="Gene3D" id="1.25.40.80">
    <property type="match status" value="1"/>
</dbReference>
<dbReference type="Proteomes" id="UP001058860">
    <property type="component" value="Chromosome"/>
</dbReference>
<keyword evidence="3" id="KW-1185">Reference proteome</keyword>
<feature type="compositionally biased region" description="Basic and acidic residues" evidence="1">
    <location>
        <begin position="162"/>
        <end position="173"/>
    </location>
</feature>
<dbReference type="InterPro" id="IPR014729">
    <property type="entry name" value="Rossmann-like_a/b/a_fold"/>
</dbReference>
<organism evidence="2 3">
    <name type="scientific">Svornostia abyssi</name>
    <dbReference type="NCBI Taxonomy" id="2898438"/>
    <lineage>
        <taxon>Bacteria</taxon>
        <taxon>Bacillati</taxon>
        <taxon>Actinomycetota</taxon>
        <taxon>Thermoleophilia</taxon>
        <taxon>Solirubrobacterales</taxon>
        <taxon>Baekduiaceae</taxon>
        <taxon>Svornostia</taxon>
    </lineage>
</organism>
<dbReference type="InterPro" id="IPR052551">
    <property type="entry name" value="UV-DNA_repair_photolyase"/>
</dbReference>
<name>A0ABY5PNP2_9ACTN</name>
<dbReference type="InterPro" id="IPR036134">
    <property type="entry name" value="Crypto/Photolyase_FAD-like_sf"/>
</dbReference>
<evidence type="ECO:0000256" key="1">
    <source>
        <dbReference type="SAM" id="MobiDB-lite"/>
    </source>
</evidence>
<reference evidence="3" key="1">
    <citation type="submission" date="2021-11" db="EMBL/GenBank/DDBJ databases">
        <title>Cultivation dependent microbiological survey of springs from the worlds oldest radium mine currently devoted to the extraction of radon-saturated water.</title>
        <authorList>
            <person name="Kapinusova G."/>
            <person name="Smrhova T."/>
            <person name="Strejcek M."/>
            <person name="Suman J."/>
            <person name="Jani K."/>
            <person name="Pajer P."/>
            <person name="Uhlik O."/>
        </authorList>
    </citation>
    <scope>NUCLEOTIDE SEQUENCE [LARGE SCALE GENOMIC DNA]</scope>
    <source>
        <strain evidence="3">J379</strain>
    </source>
</reference>
<dbReference type="PANTHER" id="PTHR38657:SF1">
    <property type="entry name" value="SLR1343 PROTEIN"/>
    <property type="match status" value="1"/>
</dbReference>
<feature type="region of interest" description="Disordered" evidence="1">
    <location>
        <begin position="147"/>
        <end position="173"/>
    </location>
</feature>
<sequence>MGHTAVVLGDQLLRGHPALDGAERVLFVESLPMLRRRWLHRQRAHVVLSGMRHFAAELRAGGNVEVVERRAAPSLASPLAEEPGPLVAASPNAPGARAVLERAGARLVPSTQFLTSPDAFAAWAEGRRRLKMEDFYREQRRRFGVLLDADGGPEGGQWNYDPENRRPPRDMPEDLRPPEPWCPQEDDIDAEVRCDLDAHAPDLWGRDAPRRFAVTPDEADAALRSFIDDRLPQFGPWQDAMVPGEPWLFHSLLSVPLNLGVLDPLDAVRAAEAAYRSGGIPLQSAEGFIRQILGWREYVHGAFWLRHLDGANALDAHAPLPGAFLGEQSGWNCLDSVVDGVRERGYAHHIERLMVLGNTLLLTGVDPQDAVDWFARAFVDGAPWVMAPNAAGMALYADGGQMTTKPYAAGGNYVNRMSRFCGGCRYDPKERTGPEACPLSALYWDFIDRHRERLDGNRRMAMPLRSLAKIDPAELDAIRARANDARAELGVRPASSP</sequence>